<dbReference type="AlphaFoldDB" id="A0A097QS11"/>
<dbReference type="PIRSF" id="PIRSF006031">
    <property type="entry name" value="UCP006031"/>
    <property type="match status" value="1"/>
</dbReference>
<dbReference type="Gene3D" id="2.30.130.30">
    <property type="entry name" value="Hypothetical protein"/>
    <property type="match status" value="1"/>
</dbReference>
<proteinExistence type="predicted"/>
<dbReference type="Pfam" id="PF04033">
    <property type="entry name" value="DUF365"/>
    <property type="match status" value="1"/>
</dbReference>
<protein>
    <submittedName>
        <fullName evidence="1">Uncharacterized protein</fullName>
    </submittedName>
</protein>
<reference evidence="1 2" key="1">
    <citation type="journal article" date="2015" name="Int. J. Syst. Evol. Microbiol.">
        <title>Thermococcus eurythermalis sp. nov., a conditional piezophilic hyperthermophilic archaeon with a wide temperature range isolated from an oil-immersed chimney in the Guaymas Basin.</title>
        <authorList>
            <person name="Zhao W."/>
            <person name="Zeng X."/>
            <person name="Xiao X."/>
        </authorList>
    </citation>
    <scope>NUCLEOTIDE SEQUENCE [LARGE SCALE GENOMIC DNA]</scope>
    <source>
        <strain evidence="1 2">A501</strain>
    </source>
</reference>
<name>A0A097QS11_9EURY</name>
<sequence length="150" mass="17934">MKTQENIVGATFPVPKPLLDRILDKGKTVFVKPSTLRLKPGMKVIFYASREDQGWHGEAEVESVEHFTNVEEIIKKYGRELFLTPEELRKYERDRVRWHSRGRRPRPWMVVKLKNVRRYPKIVRPKRFIAVSGRYIREDEYREILRKAGL</sequence>
<evidence type="ECO:0000313" key="2">
    <source>
        <dbReference type="Proteomes" id="UP000029980"/>
    </source>
</evidence>
<gene>
    <name evidence="1" type="ORF">TEU_02300</name>
</gene>
<dbReference type="RefSeq" id="WP_050002243.1">
    <property type="nucleotide sequence ID" value="NZ_CP008887.1"/>
</dbReference>
<dbReference type="EMBL" id="CP008887">
    <property type="protein sequence ID" value="AIU69265.1"/>
    <property type="molecule type" value="Genomic_DNA"/>
</dbReference>
<dbReference type="STRING" id="1505907.TEU_02300"/>
<dbReference type="HOGENOM" id="CLU_151711_0_0_2"/>
<dbReference type="KEGG" id="teu:TEU_02300"/>
<accession>A0A097QS11</accession>
<dbReference type="InterPro" id="IPR007176">
    <property type="entry name" value="DUF365"/>
</dbReference>
<dbReference type="GeneID" id="25152264"/>
<organism evidence="1 2">
    <name type="scientific">Thermococcus eurythermalis</name>
    <dbReference type="NCBI Taxonomy" id="1505907"/>
    <lineage>
        <taxon>Archaea</taxon>
        <taxon>Methanobacteriati</taxon>
        <taxon>Methanobacteriota</taxon>
        <taxon>Thermococci</taxon>
        <taxon>Thermococcales</taxon>
        <taxon>Thermococcaceae</taxon>
        <taxon>Thermococcus</taxon>
    </lineage>
</organism>
<evidence type="ECO:0000313" key="1">
    <source>
        <dbReference type="EMBL" id="AIU69265.1"/>
    </source>
</evidence>
<keyword evidence="2" id="KW-1185">Reference proteome</keyword>
<dbReference type="OrthoDB" id="68955at2157"/>
<dbReference type="Proteomes" id="UP000029980">
    <property type="component" value="Chromosome"/>
</dbReference>